<dbReference type="EMBL" id="CAJOAX010001953">
    <property type="protein sequence ID" value="CAF3759033.1"/>
    <property type="molecule type" value="Genomic_DNA"/>
</dbReference>
<evidence type="ECO:0000313" key="1">
    <source>
        <dbReference type="EMBL" id="CAF1199571.1"/>
    </source>
</evidence>
<sequence>MLITKLPQQRLCLRFDELQLLLYPLSQQLKCLAISCWSYEYVNGQKWEKFFKSFLLLKHFHLDITLSTLPSHPITIKQILSTFQTKFCFWMLIDYSYSTKNVQNLYIQLYKQVSNLTALISKNDVQCYYSNVESLILINHLSNNNDRSSQIIDDLCHTIDLTKIKSLKFDKFDYLQSTSLLLI</sequence>
<comment type="caution">
    <text evidence="1">The sequence shown here is derived from an EMBL/GenBank/DDBJ whole genome shotgun (WGS) entry which is preliminary data.</text>
</comment>
<gene>
    <name evidence="2" type="ORF">OTI717_LOCUS16011</name>
    <name evidence="1" type="ORF">RFH988_LOCUS24522</name>
</gene>
<dbReference type="Proteomes" id="UP000663882">
    <property type="component" value="Unassembled WGS sequence"/>
</dbReference>
<dbReference type="Proteomes" id="UP000663823">
    <property type="component" value="Unassembled WGS sequence"/>
</dbReference>
<name>A0A814WCM6_9BILA</name>
<organism evidence="1 3">
    <name type="scientific">Rotaria sordida</name>
    <dbReference type="NCBI Taxonomy" id="392033"/>
    <lineage>
        <taxon>Eukaryota</taxon>
        <taxon>Metazoa</taxon>
        <taxon>Spiralia</taxon>
        <taxon>Gnathifera</taxon>
        <taxon>Rotifera</taxon>
        <taxon>Eurotatoria</taxon>
        <taxon>Bdelloidea</taxon>
        <taxon>Philodinida</taxon>
        <taxon>Philodinidae</taxon>
        <taxon>Rotaria</taxon>
    </lineage>
</organism>
<dbReference type="EMBL" id="CAJNOO010001795">
    <property type="protein sequence ID" value="CAF1199571.1"/>
    <property type="molecule type" value="Genomic_DNA"/>
</dbReference>
<accession>A0A814WCM6</accession>
<evidence type="ECO:0000313" key="3">
    <source>
        <dbReference type="Proteomes" id="UP000663882"/>
    </source>
</evidence>
<protein>
    <submittedName>
        <fullName evidence="1">Uncharacterized protein</fullName>
    </submittedName>
</protein>
<dbReference type="OrthoDB" id="9988837at2759"/>
<reference evidence="1" key="1">
    <citation type="submission" date="2021-02" db="EMBL/GenBank/DDBJ databases">
        <authorList>
            <person name="Nowell W R."/>
        </authorList>
    </citation>
    <scope>NUCLEOTIDE SEQUENCE</scope>
</reference>
<evidence type="ECO:0000313" key="2">
    <source>
        <dbReference type="EMBL" id="CAF3759033.1"/>
    </source>
</evidence>
<proteinExistence type="predicted"/>
<dbReference type="AlphaFoldDB" id="A0A814WCM6"/>